<feature type="domain" description="C-type lectin" evidence="3">
    <location>
        <begin position="42"/>
        <end position="160"/>
    </location>
</feature>
<dbReference type="Proteomes" id="UP000694523">
    <property type="component" value="Unplaced"/>
</dbReference>
<proteinExistence type="predicted"/>
<dbReference type="InterPro" id="IPR016186">
    <property type="entry name" value="C-type_lectin-like/link_sf"/>
</dbReference>
<dbReference type="InterPro" id="IPR016187">
    <property type="entry name" value="CTDL_fold"/>
</dbReference>
<reference evidence="4" key="1">
    <citation type="submission" date="2025-08" db="UniProtKB">
        <authorList>
            <consortium name="Ensembl"/>
        </authorList>
    </citation>
    <scope>IDENTIFICATION</scope>
</reference>
<sequence length="169" mass="18895">IIIIILLFLLLGVSLGLASPSGLSEVKVKLVRGGCPPFWFSFKGRCYKYVSSHLTWADAELYCVSERANLVSIHSLEEHNFVKSLIQNFDHRQGLTWIGLSDTQKEGWMWSDGSPVDFSQWNTGEPNNVGGNEDCALVNFGSELKWNDGTCSDRRPSVCVLLIHMCPMN</sequence>
<keyword evidence="2" id="KW-0732">Signal</keyword>
<keyword evidence="5" id="KW-1185">Reference proteome</keyword>
<dbReference type="PROSITE" id="PS00615">
    <property type="entry name" value="C_TYPE_LECTIN_1"/>
    <property type="match status" value="1"/>
</dbReference>
<evidence type="ECO:0000256" key="1">
    <source>
        <dbReference type="ARBA" id="ARBA00023157"/>
    </source>
</evidence>
<dbReference type="AlphaFoldDB" id="A0A8C6SID7"/>
<dbReference type="SUPFAM" id="SSF56436">
    <property type="entry name" value="C-type lectin-like"/>
    <property type="match status" value="1"/>
</dbReference>
<organism evidence="4 5">
    <name type="scientific">Neogobius melanostomus</name>
    <name type="common">round goby</name>
    <dbReference type="NCBI Taxonomy" id="47308"/>
    <lineage>
        <taxon>Eukaryota</taxon>
        <taxon>Metazoa</taxon>
        <taxon>Chordata</taxon>
        <taxon>Craniata</taxon>
        <taxon>Vertebrata</taxon>
        <taxon>Euteleostomi</taxon>
        <taxon>Actinopterygii</taxon>
        <taxon>Neopterygii</taxon>
        <taxon>Teleostei</taxon>
        <taxon>Neoteleostei</taxon>
        <taxon>Acanthomorphata</taxon>
        <taxon>Gobiaria</taxon>
        <taxon>Gobiiformes</taxon>
        <taxon>Gobioidei</taxon>
        <taxon>Gobiidae</taxon>
        <taxon>Benthophilinae</taxon>
        <taxon>Neogobiini</taxon>
        <taxon>Neogobius</taxon>
    </lineage>
</organism>
<evidence type="ECO:0000256" key="2">
    <source>
        <dbReference type="SAM" id="SignalP"/>
    </source>
</evidence>
<protein>
    <recommendedName>
        <fullName evidence="3">C-type lectin domain-containing protein</fullName>
    </recommendedName>
</protein>
<dbReference type="Ensembl" id="ENSNMLT00000006528.1">
    <property type="protein sequence ID" value="ENSNMLP00000005682.1"/>
    <property type="gene ID" value="ENSNMLG00000004185.1"/>
</dbReference>
<dbReference type="InterPro" id="IPR050111">
    <property type="entry name" value="C-type_lectin/snaclec_domain"/>
</dbReference>
<accession>A0A8C6SID7</accession>
<evidence type="ECO:0000259" key="3">
    <source>
        <dbReference type="PROSITE" id="PS50041"/>
    </source>
</evidence>
<reference evidence="4" key="2">
    <citation type="submission" date="2025-09" db="UniProtKB">
        <authorList>
            <consortium name="Ensembl"/>
        </authorList>
    </citation>
    <scope>IDENTIFICATION</scope>
</reference>
<dbReference type="Gene3D" id="3.10.100.10">
    <property type="entry name" value="Mannose-Binding Protein A, subunit A"/>
    <property type="match status" value="1"/>
</dbReference>
<dbReference type="InterPro" id="IPR018378">
    <property type="entry name" value="C-type_lectin_CS"/>
</dbReference>
<evidence type="ECO:0000313" key="4">
    <source>
        <dbReference type="Ensembl" id="ENSNMLP00000005682.1"/>
    </source>
</evidence>
<dbReference type="InterPro" id="IPR001304">
    <property type="entry name" value="C-type_lectin-like"/>
</dbReference>
<feature type="chain" id="PRO_5034573141" description="C-type lectin domain-containing protein" evidence="2">
    <location>
        <begin position="19"/>
        <end position="169"/>
    </location>
</feature>
<dbReference type="Pfam" id="PF00059">
    <property type="entry name" value="Lectin_C"/>
    <property type="match status" value="1"/>
</dbReference>
<dbReference type="PROSITE" id="PS50041">
    <property type="entry name" value="C_TYPE_LECTIN_2"/>
    <property type="match status" value="1"/>
</dbReference>
<evidence type="ECO:0000313" key="5">
    <source>
        <dbReference type="Proteomes" id="UP000694523"/>
    </source>
</evidence>
<name>A0A8C6SID7_9GOBI</name>
<feature type="signal peptide" evidence="2">
    <location>
        <begin position="1"/>
        <end position="18"/>
    </location>
</feature>
<dbReference type="SMART" id="SM00034">
    <property type="entry name" value="CLECT"/>
    <property type="match status" value="1"/>
</dbReference>
<keyword evidence="1" id="KW-1015">Disulfide bond</keyword>
<dbReference type="PANTHER" id="PTHR22803">
    <property type="entry name" value="MANNOSE, PHOSPHOLIPASE, LECTIN RECEPTOR RELATED"/>
    <property type="match status" value="1"/>
</dbReference>